<evidence type="ECO:0000313" key="1">
    <source>
        <dbReference type="EMBL" id="CAK5029008.1"/>
    </source>
</evidence>
<dbReference type="EMBL" id="CAVMJV010000005">
    <property type="protein sequence ID" value="CAK5029008.1"/>
    <property type="molecule type" value="Genomic_DNA"/>
</dbReference>
<gene>
    <name evidence="1" type="ORF">MENTE1834_LOCUS6780</name>
</gene>
<name>A0ACB0Y312_MELEN</name>
<sequence>MDFRGQKMDYAKSTKIAHCLPNDTVVAEPVTWKINGTEPKSNHNNLLVFHMLPQESARINSGDESNIRVSPKGPESYKRLHFIGTKRSTSNNNNVTTTANKDQDHHN</sequence>
<proteinExistence type="predicted"/>
<reference evidence="1" key="1">
    <citation type="submission" date="2023-11" db="EMBL/GenBank/DDBJ databases">
        <authorList>
            <person name="Poullet M."/>
        </authorList>
    </citation>
    <scope>NUCLEOTIDE SEQUENCE</scope>
    <source>
        <strain evidence="1">E1834</strain>
    </source>
</reference>
<evidence type="ECO:0000313" key="2">
    <source>
        <dbReference type="Proteomes" id="UP001497535"/>
    </source>
</evidence>
<accession>A0ACB0Y312</accession>
<protein>
    <submittedName>
        <fullName evidence="1">Uncharacterized protein</fullName>
    </submittedName>
</protein>
<keyword evidence="2" id="KW-1185">Reference proteome</keyword>
<dbReference type="Proteomes" id="UP001497535">
    <property type="component" value="Unassembled WGS sequence"/>
</dbReference>
<organism evidence="1 2">
    <name type="scientific">Meloidogyne enterolobii</name>
    <name type="common">Root-knot nematode worm</name>
    <name type="synonym">Meloidogyne mayaguensis</name>
    <dbReference type="NCBI Taxonomy" id="390850"/>
    <lineage>
        <taxon>Eukaryota</taxon>
        <taxon>Metazoa</taxon>
        <taxon>Ecdysozoa</taxon>
        <taxon>Nematoda</taxon>
        <taxon>Chromadorea</taxon>
        <taxon>Rhabditida</taxon>
        <taxon>Tylenchina</taxon>
        <taxon>Tylenchomorpha</taxon>
        <taxon>Tylenchoidea</taxon>
        <taxon>Meloidogynidae</taxon>
        <taxon>Meloidogyninae</taxon>
        <taxon>Meloidogyne</taxon>
    </lineage>
</organism>
<comment type="caution">
    <text evidence="1">The sequence shown here is derived from an EMBL/GenBank/DDBJ whole genome shotgun (WGS) entry which is preliminary data.</text>
</comment>